<protein>
    <submittedName>
        <fullName evidence="2">PTS system, nitrogen regulatory IIA component</fullName>
    </submittedName>
</protein>
<dbReference type="Gene3D" id="3.40.930.10">
    <property type="entry name" value="Mannitol-specific EII, Chain A"/>
    <property type="match status" value="1"/>
</dbReference>
<dbReference type="EMBL" id="FOAP01000003">
    <property type="protein sequence ID" value="SEK96449.1"/>
    <property type="molecule type" value="Genomic_DNA"/>
</dbReference>
<sequence length="173" mass="18955">MRFTDFLSEDRIRPFMRAHDRTGVVQELAELLSMRTMVAPSRLERLLLERERMAGTVLAGGVAIPHCRLEGLPRITACVAVLHEGCFFGAPEDGRVRIFVGLVSPMNTSGQHLNLLARIAGMLRDVSLRDELLAAVSASEIHQLLFRAEEAHVARMARRGGLTFAEGAGSGHA</sequence>
<feature type="domain" description="PTS EIIA type-2" evidence="1">
    <location>
        <begin position="5"/>
        <end position="148"/>
    </location>
</feature>
<dbReference type="Pfam" id="PF00359">
    <property type="entry name" value="PTS_EIIA_2"/>
    <property type="match status" value="1"/>
</dbReference>
<dbReference type="AlphaFoldDB" id="A0A1H7LC32"/>
<dbReference type="PROSITE" id="PS51094">
    <property type="entry name" value="PTS_EIIA_TYPE_2"/>
    <property type="match status" value="1"/>
</dbReference>
<keyword evidence="3" id="KW-1185">Reference proteome</keyword>
<dbReference type="SUPFAM" id="SSF55804">
    <property type="entry name" value="Phoshotransferase/anion transport protein"/>
    <property type="match status" value="1"/>
</dbReference>
<name>A0A1H7LC32_STIAU</name>
<dbReference type="OrthoDB" id="5382233at2"/>
<evidence type="ECO:0000313" key="3">
    <source>
        <dbReference type="Proteomes" id="UP000182719"/>
    </source>
</evidence>
<gene>
    <name evidence="2" type="ORF">SAMN05444354_103191</name>
</gene>
<dbReference type="InterPro" id="IPR051541">
    <property type="entry name" value="PTS_SugarTrans_NitroReg"/>
</dbReference>
<dbReference type="PROSITE" id="PS00372">
    <property type="entry name" value="PTS_EIIA_TYPE_2_HIS"/>
    <property type="match status" value="1"/>
</dbReference>
<proteinExistence type="predicted"/>
<dbReference type="Proteomes" id="UP000182719">
    <property type="component" value="Unassembled WGS sequence"/>
</dbReference>
<dbReference type="PANTHER" id="PTHR47738:SF2">
    <property type="entry name" value="PTS SYSTEM FRUCTOSE-LIKE EIIA COMPONENT"/>
    <property type="match status" value="1"/>
</dbReference>
<evidence type="ECO:0000259" key="1">
    <source>
        <dbReference type="PROSITE" id="PS51094"/>
    </source>
</evidence>
<organism evidence="2 3">
    <name type="scientific">Stigmatella aurantiaca</name>
    <dbReference type="NCBI Taxonomy" id="41"/>
    <lineage>
        <taxon>Bacteria</taxon>
        <taxon>Pseudomonadati</taxon>
        <taxon>Myxococcota</taxon>
        <taxon>Myxococcia</taxon>
        <taxon>Myxococcales</taxon>
        <taxon>Cystobacterineae</taxon>
        <taxon>Archangiaceae</taxon>
        <taxon>Stigmatella</taxon>
    </lineage>
</organism>
<evidence type="ECO:0000313" key="2">
    <source>
        <dbReference type="EMBL" id="SEK96449.1"/>
    </source>
</evidence>
<dbReference type="InterPro" id="IPR016152">
    <property type="entry name" value="PTrfase/Anion_transptr"/>
</dbReference>
<reference evidence="3" key="1">
    <citation type="submission" date="2016-10" db="EMBL/GenBank/DDBJ databases">
        <authorList>
            <person name="Varghese N."/>
            <person name="Submissions S."/>
        </authorList>
    </citation>
    <scope>NUCLEOTIDE SEQUENCE [LARGE SCALE GENOMIC DNA]</scope>
    <source>
        <strain evidence="3">DSM 17044</strain>
    </source>
</reference>
<dbReference type="PANTHER" id="PTHR47738">
    <property type="entry name" value="PTS SYSTEM FRUCTOSE-LIKE EIIA COMPONENT-RELATED"/>
    <property type="match status" value="1"/>
</dbReference>
<dbReference type="RefSeq" id="WP_075005796.1">
    <property type="nucleotide sequence ID" value="NZ_FOAP01000003.1"/>
</dbReference>
<accession>A0A1H7LC32</accession>
<dbReference type="InterPro" id="IPR002178">
    <property type="entry name" value="PTS_EIIA_type-2_dom"/>
</dbReference>